<keyword evidence="4" id="KW-1185">Reference proteome</keyword>
<dbReference type="InterPro" id="IPR029149">
    <property type="entry name" value="Creatin/AminoP/Spt16_N"/>
</dbReference>
<evidence type="ECO:0000313" key="3">
    <source>
        <dbReference type="EMBL" id="GEK59450.1"/>
    </source>
</evidence>
<dbReference type="InterPro" id="IPR036005">
    <property type="entry name" value="Creatinase/aminopeptidase-like"/>
</dbReference>
<dbReference type="EMBL" id="BJUN01000014">
    <property type="protein sequence ID" value="GEK59450.1"/>
    <property type="molecule type" value="Genomic_DNA"/>
</dbReference>
<dbReference type="InterPro" id="IPR000994">
    <property type="entry name" value="Pept_M24"/>
</dbReference>
<reference evidence="3 4" key="1">
    <citation type="submission" date="2019-07" db="EMBL/GenBank/DDBJ databases">
        <title>Whole genome shotgun sequence of Marinococcus halophilus NBRC 102359.</title>
        <authorList>
            <person name="Hosoyama A."/>
            <person name="Uohara A."/>
            <person name="Ohji S."/>
            <person name="Ichikawa N."/>
        </authorList>
    </citation>
    <scope>NUCLEOTIDE SEQUENCE [LARGE SCALE GENOMIC DNA]</scope>
    <source>
        <strain evidence="3 4">NBRC 102359</strain>
    </source>
</reference>
<dbReference type="SUPFAM" id="SSF55920">
    <property type="entry name" value="Creatinase/aminopeptidase"/>
    <property type="match status" value="1"/>
</dbReference>
<dbReference type="PANTHER" id="PTHR46112:SF2">
    <property type="entry name" value="XAA-PRO AMINOPEPTIDASE P-RELATED"/>
    <property type="match status" value="1"/>
</dbReference>
<dbReference type="InterPro" id="IPR050659">
    <property type="entry name" value="Peptidase_M24B"/>
</dbReference>
<organism evidence="3 4">
    <name type="scientific">Marinococcus halophilus</name>
    <dbReference type="NCBI Taxonomy" id="1371"/>
    <lineage>
        <taxon>Bacteria</taxon>
        <taxon>Bacillati</taxon>
        <taxon>Bacillota</taxon>
        <taxon>Bacilli</taxon>
        <taxon>Bacillales</taxon>
        <taxon>Bacillaceae</taxon>
        <taxon>Marinococcus</taxon>
    </lineage>
</organism>
<dbReference type="RefSeq" id="WP_094908680.1">
    <property type="nucleotide sequence ID" value="NZ_BJUN01000014.1"/>
</dbReference>
<protein>
    <submittedName>
        <fullName evidence="3">Xaa-Pro dipeptidase</fullName>
    </submittedName>
</protein>
<feature type="domain" description="Creatinase N-terminal" evidence="2">
    <location>
        <begin position="17"/>
        <end position="161"/>
    </location>
</feature>
<dbReference type="Gene3D" id="3.40.350.10">
    <property type="entry name" value="Creatinase/prolidase N-terminal domain"/>
    <property type="match status" value="1"/>
</dbReference>
<gene>
    <name evidence="3" type="ORF">MHA01_23550</name>
</gene>
<accession>A0A510Y7T8</accession>
<feature type="domain" description="Peptidase M24" evidence="1">
    <location>
        <begin position="169"/>
        <end position="371"/>
    </location>
</feature>
<comment type="caution">
    <text evidence="3">The sequence shown here is derived from an EMBL/GenBank/DDBJ whole genome shotgun (WGS) entry which is preliminary data.</text>
</comment>
<dbReference type="Pfam" id="PF01321">
    <property type="entry name" value="Creatinase_N"/>
    <property type="match status" value="1"/>
</dbReference>
<dbReference type="Pfam" id="PF00557">
    <property type="entry name" value="Peptidase_M24"/>
    <property type="match status" value="1"/>
</dbReference>
<dbReference type="Gene3D" id="3.90.230.10">
    <property type="entry name" value="Creatinase/methionine aminopeptidase superfamily"/>
    <property type="match status" value="1"/>
</dbReference>
<dbReference type="SUPFAM" id="SSF53092">
    <property type="entry name" value="Creatinase/prolidase N-terminal domain"/>
    <property type="match status" value="1"/>
</dbReference>
<dbReference type="CDD" id="cd01066">
    <property type="entry name" value="APP_MetAP"/>
    <property type="match status" value="1"/>
</dbReference>
<name>A0A510Y7T8_MARHA</name>
<dbReference type="InterPro" id="IPR000587">
    <property type="entry name" value="Creatinase_N"/>
</dbReference>
<dbReference type="STRING" id="1371.GCA_900166605_01167"/>
<evidence type="ECO:0000259" key="2">
    <source>
        <dbReference type="Pfam" id="PF01321"/>
    </source>
</evidence>
<dbReference type="AlphaFoldDB" id="A0A510Y7T8"/>
<dbReference type="Proteomes" id="UP000321051">
    <property type="component" value="Unassembled WGS sequence"/>
</dbReference>
<evidence type="ECO:0000259" key="1">
    <source>
        <dbReference type="Pfam" id="PF00557"/>
    </source>
</evidence>
<dbReference type="OrthoDB" id="9806388at2"/>
<dbReference type="PANTHER" id="PTHR46112">
    <property type="entry name" value="AMINOPEPTIDASE"/>
    <property type="match status" value="1"/>
</dbReference>
<sequence length="388" mass="43751">MDYMEELNFTETDIRQRVLNCQKRLKQEEYTGLILSAEPNINYYSDFRTHAPWSTMARPIFLFIGHTGLPILYVHVFQYPEAKMIAKGCEVRYYENLFSAIESELAGIMQELDMAKGKVGVEKGKEQLIGFNVNVYEALKKNLPQATFFDASKLIWSQRMIKSEKEINCIKRACDATSYAHEQTFAAIQPGMTEWEIARLAQQYMLDGGADYPGFVLITSGAGNYDRLSKTATERALSKGDFIFLDLGAKYNGYWSDFSRTGFLGKKDEQRNFYQDKIHEVTMNTIEHISPGVPVTEVVDICTAEIKKAGISTNFECGRLGHGMGLMSTEPPSIMKEDNAILEEGMIINLEPGIVNELGAFILEEDLVITKNGCEILSGANRNVHFIV</sequence>
<proteinExistence type="predicted"/>
<evidence type="ECO:0000313" key="4">
    <source>
        <dbReference type="Proteomes" id="UP000321051"/>
    </source>
</evidence>